<comment type="caution">
    <text evidence="3">The sequence shown here is derived from an EMBL/GenBank/DDBJ whole genome shotgun (WGS) entry which is preliminary data.</text>
</comment>
<gene>
    <name evidence="3" type="ORF">DRW41_13205</name>
</gene>
<organism evidence="3 4">
    <name type="scientific">Neobacillus piezotolerans</name>
    <dbReference type="NCBI Taxonomy" id="2259171"/>
    <lineage>
        <taxon>Bacteria</taxon>
        <taxon>Bacillati</taxon>
        <taxon>Bacillota</taxon>
        <taxon>Bacilli</taxon>
        <taxon>Bacillales</taxon>
        <taxon>Bacillaceae</taxon>
        <taxon>Neobacillus</taxon>
    </lineage>
</organism>
<keyword evidence="1 3" id="KW-0808">Transferase</keyword>
<dbReference type="GO" id="GO:0008168">
    <property type="term" value="F:methyltransferase activity"/>
    <property type="evidence" value="ECO:0007669"/>
    <property type="project" value="UniProtKB-KW"/>
</dbReference>
<proteinExistence type="predicted"/>
<dbReference type="EMBL" id="QNQT01000005">
    <property type="protein sequence ID" value="RDU36482.1"/>
    <property type="molecule type" value="Genomic_DNA"/>
</dbReference>
<dbReference type="SUPFAM" id="SSF53335">
    <property type="entry name" value="S-adenosyl-L-methionine-dependent methyltransferases"/>
    <property type="match status" value="1"/>
</dbReference>
<dbReference type="Gene3D" id="3.40.50.150">
    <property type="entry name" value="Vaccinia Virus protein VP39"/>
    <property type="match status" value="1"/>
</dbReference>
<dbReference type="InterPro" id="IPR041698">
    <property type="entry name" value="Methyltransf_25"/>
</dbReference>
<dbReference type="AlphaFoldDB" id="A0A3D8GQB9"/>
<evidence type="ECO:0000256" key="1">
    <source>
        <dbReference type="ARBA" id="ARBA00022679"/>
    </source>
</evidence>
<dbReference type="Proteomes" id="UP000257144">
    <property type="component" value="Unassembled WGS sequence"/>
</dbReference>
<sequence>MPLGIFNPGFLGKQYSRRQTNVKRFAKQFRVPGGFLGKIAGKIMYFENKKINKWTIDNLSLTNGQTVLEIGFGPGYAIGLIAERCPDCTIEGIDLSTKMKEETANKHEHLLNAGKLKLWRGDIADFNFPSEKYDRIFSVNNFPLWKNPQETLARFPYALKNGGKVAITVQPREEGDTNHTARELGEQLEHGLKEAGLENICISFKNDHPVLAVCATAEKPHR</sequence>
<protein>
    <submittedName>
        <fullName evidence="3">Class I SAM-dependent methyltransferase</fullName>
    </submittedName>
</protein>
<dbReference type="Pfam" id="PF13649">
    <property type="entry name" value="Methyltransf_25"/>
    <property type="match status" value="1"/>
</dbReference>
<dbReference type="GO" id="GO:0032259">
    <property type="term" value="P:methylation"/>
    <property type="evidence" value="ECO:0007669"/>
    <property type="project" value="UniProtKB-KW"/>
</dbReference>
<name>A0A3D8GQB9_9BACI</name>
<evidence type="ECO:0000313" key="3">
    <source>
        <dbReference type="EMBL" id="RDU36482.1"/>
    </source>
</evidence>
<dbReference type="PANTHER" id="PTHR43861">
    <property type="entry name" value="TRANS-ACONITATE 2-METHYLTRANSFERASE-RELATED"/>
    <property type="match status" value="1"/>
</dbReference>
<accession>A0A3D8GQB9</accession>
<evidence type="ECO:0000259" key="2">
    <source>
        <dbReference type="Pfam" id="PF13649"/>
    </source>
</evidence>
<keyword evidence="4" id="KW-1185">Reference proteome</keyword>
<evidence type="ECO:0000313" key="4">
    <source>
        <dbReference type="Proteomes" id="UP000257144"/>
    </source>
</evidence>
<dbReference type="OrthoDB" id="9772751at2"/>
<dbReference type="CDD" id="cd02440">
    <property type="entry name" value="AdoMet_MTases"/>
    <property type="match status" value="1"/>
</dbReference>
<keyword evidence="3" id="KW-0489">Methyltransferase</keyword>
<feature type="domain" description="Methyltransferase" evidence="2">
    <location>
        <begin position="67"/>
        <end position="163"/>
    </location>
</feature>
<dbReference type="InterPro" id="IPR029063">
    <property type="entry name" value="SAM-dependent_MTases_sf"/>
</dbReference>
<reference evidence="3 4" key="1">
    <citation type="submission" date="2018-07" db="EMBL/GenBank/DDBJ databases">
        <title>Bacillus sp. YLB-04 draft genome sequence.</title>
        <authorList>
            <person name="Yu L."/>
            <person name="Tang X."/>
        </authorList>
    </citation>
    <scope>NUCLEOTIDE SEQUENCE [LARGE SCALE GENOMIC DNA]</scope>
    <source>
        <strain evidence="3 4">YLB-04</strain>
    </source>
</reference>